<dbReference type="Gene3D" id="2.10.110.10">
    <property type="entry name" value="Cysteine Rich Protein"/>
    <property type="match status" value="1"/>
</dbReference>
<reference evidence="9" key="1">
    <citation type="submission" date="2022-11" db="UniProtKB">
        <authorList>
            <consortium name="WormBaseParasite"/>
        </authorList>
    </citation>
    <scope>IDENTIFICATION</scope>
</reference>
<keyword evidence="1 4" id="KW-0479">Metal-binding</keyword>
<dbReference type="InterPro" id="IPR001781">
    <property type="entry name" value="Znf_LIM"/>
</dbReference>
<evidence type="ECO:0000313" key="9">
    <source>
        <dbReference type="WBParaSite" id="Minc3s03572g34226"/>
    </source>
</evidence>
<evidence type="ECO:0000256" key="2">
    <source>
        <dbReference type="ARBA" id="ARBA00022833"/>
    </source>
</evidence>
<proteinExistence type="predicted"/>
<dbReference type="AlphaFoldDB" id="A0A914N727"/>
<feature type="region of interest" description="Disordered" evidence="5">
    <location>
        <begin position="158"/>
        <end position="183"/>
    </location>
</feature>
<dbReference type="PROSITE" id="PS50023">
    <property type="entry name" value="LIM_DOMAIN_2"/>
    <property type="match status" value="1"/>
</dbReference>
<evidence type="ECO:0000313" key="8">
    <source>
        <dbReference type="Proteomes" id="UP000887563"/>
    </source>
</evidence>
<sequence>MIKDLTKSEQLVNTQSPTAINEENKINIPPICIHCSEQIQEPEMLLLKKKEIKLNEIISENNLNLKEENIQQQKQQFYHLKCLNCSVCNLDLESEDKCFVKDNKIYCCNCYAKHAKTMMECDILIIPLLLLRLCLHLLPCRLLPSHPSCFLPLPSRSYRHPPSSRRRPPSSHRRRPLSSPRPWRLPQASQKLCIFKTHVVFLRFLSWFLGSSSAFLVRSLSSLIRRWLVISSLRCLSISWTLLFCIFLLLVVLLLLVVVLLVLTRLSSSRWSARLSRSARWRSARLCTRWWRSARFSARRWRTARSTRTSRNARLK</sequence>
<evidence type="ECO:0000256" key="1">
    <source>
        <dbReference type="ARBA" id="ARBA00022723"/>
    </source>
</evidence>
<feature type="transmembrane region" description="Helical" evidence="6">
    <location>
        <begin position="200"/>
        <end position="220"/>
    </location>
</feature>
<dbReference type="Proteomes" id="UP000887563">
    <property type="component" value="Unplaced"/>
</dbReference>
<keyword evidence="8" id="KW-1185">Reference proteome</keyword>
<dbReference type="SMART" id="SM00132">
    <property type="entry name" value="LIM"/>
    <property type="match status" value="1"/>
</dbReference>
<keyword evidence="6" id="KW-0472">Membrane</keyword>
<name>A0A914N727_MELIC</name>
<keyword evidence="2 4" id="KW-0862">Zinc</keyword>
<evidence type="ECO:0000256" key="3">
    <source>
        <dbReference type="ARBA" id="ARBA00023038"/>
    </source>
</evidence>
<dbReference type="GO" id="GO:0046872">
    <property type="term" value="F:metal ion binding"/>
    <property type="evidence" value="ECO:0007669"/>
    <property type="project" value="UniProtKB-KW"/>
</dbReference>
<keyword evidence="6" id="KW-0812">Transmembrane</keyword>
<dbReference type="Pfam" id="PF00412">
    <property type="entry name" value="LIM"/>
    <property type="match status" value="1"/>
</dbReference>
<protein>
    <submittedName>
        <fullName evidence="9">LIM zinc-binding domain-containing protein</fullName>
    </submittedName>
</protein>
<feature type="compositionally biased region" description="Basic residues" evidence="5">
    <location>
        <begin position="158"/>
        <end position="176"/>
    </location>
</feature>
<evidence type="ECO:0000259" key="7">
    <source>
        <dbReference type="PROSITE" id="PS50023"/>
    </source>
</evidence>
<keyword evidence="6" id="KW-1133">Transmembrane helix</keyword>
<feature type="transmembrane region" description="Helical" evidence="6">
    <location>
        <begin position="240"/>
        <end position="264"/>
    </location>
</feature>
<evidence type="ECO:0000256" key="4">
    <source>
        <dbReference type="PROSITE-ProRule" id="PRU00125"/>
    </source>
</evidence>
<organism evidence="8 9">
    <name type="scientific">Meloidogyne incognita</name>
    <name type="common">Southern root-knot nematode worm</name>
    <name type="synonym">Oxyuris incognita</name>
    <dbReference type="NCBI Taxonomy" id="6306"/>
    <lineage>
        <taxon>Eukaryota</taxon>
        <taxon>Metazoa</taxon>
        <taxon>Ecdysozoa</taxon>
        <taxon>Nematoda</taxon>
        <taxon>Chromadorea</taxon>
        <taxon>Rhabditida</taxon>
        <taxon>Tylenchina</taxon>
        <taxon>Tylenchomorpha</taxon>
        <taxon>Tylenchoidea</taxon>
        <taxon>Meloidogynidae</taxon>
        <taxon>Meloidogyninae</taxon>
        <taxon>Meloidogyne</taxon>
        <taxon>Meloidogyne incognita group</taxon>
    </lineage>
</organism>
<dbReference type="CDD" id="cd08368">
    <property type="entry name" value="LIM"/>
    <property type="match status" value="1"/>
</dbReference>
<feature type="domain" description="LIM zinc-binding" evidence="7">
    <location>
        <begin position="30"/>
        <end position="117"/>
    </location>
</feature>
<dbReference type="WBParaSite" id="Minc3s03572g34226">
    <property type="protein sequence ID" value="Minc3s03572g34226"/>
    <property type="gene ID" value="Minc3s03572g34226"/>
</dbReference>
<keyword evidence="3 4" id="KW-0440">LIM domain</keyword>
<evidence type="ECO:0000256" key="5">
    <source>
        <dbReference type="SAM" id="MobiDB-lite"/>
    </source>
</evidence>
<evidence type="ECO:0000256" key="6">
    <source>
        <dbReference type="SAM" id="Phobius"/>
    </source>
</evidence>
<accession>A0A914N727</accession>